<evidence type="ECO:0000313" key="2">
    <source>
        <dbReference type="Proteomes" id="UP000017944"/>
    </source>
</evidence>
<protein>
    <submittedName>
        <fullName evidence="1">Uncharacterized protein</fullName>
    </submittedName>
</protein>
<dbReference type="AlphaFoldDB" id="A0A090N9X8"/>
<comment type="caution">
    <text evidence="1">The sequence shown here is derived from an EMBL/GenBank/DDBJ whole genome shotgun (WGS) entry which is preliminary data.</text>
</comment>
<reference evidence="1 2" key="1">
    <citation type="submission" date="2013-10" db="EMBL/GenBank/DDBJ databases">
        <title>Draft genomes and the virulence plasmids of Sd1617 vaccine constructs: WRSd3 and WRSd5.</title>
        <authorList>
            <person name="Aksomboon Vongsawan A."/>
            <person name="Venkatesan M.M."/>
            <person name="Vaisvil B."/>
            <person name="Emel G."/>
            <person name="Kepatral V."/>
            <person name="Sethabutr O."/>
            <person name="Serichantalergs O."/>
            <person name="Mason C."/>
        </authorList>
    </citation>
    <scope>NUCLEOTIDE SEQUENCE [LARGE SCALE GENOMIC DNA]</scope>
    <source>
        <strain evidence="1 2">WRSd3</strain>
    </source>
</reference>
<accession>A0A090N9X8</accession>
<dbReference type="NCBIfam" id="NF041448">
    <property type="entry name" value="stress_YjaA"/>
    <property type="match status" value="1"/>
</dbReference>
<organism evidence="1 2">
    <name type="scientific">Shigella dysenteriae WRSd3</name>
    <dbReference type="NCBI Taxonomy" id="1401327"/>
    <lineage>
        <taxon>Bacteria</taxon>
        <taxon>Pseudomonadati</taxon>
        <taxon>Pseudomonadota</taxon>
        <taxon>Gammaproteobacteria</taxon>
        <taxon>Enterobacterales</taxon>
        <taxon>Enterobacteriaceae</taxon>
        <taxon>Shigella</taxon>
    </lineage>
</organism>
<dbReference type="PATRIC" id="fig|1401327.3.peg.4099"/>
<evidence type="ECO:0000313" key="1">
    <source>
        <dbReference type="EMBL" id="ESU76370.1"/>
    </source>
</evidence>
<dbReference type="EMBL" id="AXUT01000558">
    <property type="protein sequence ID" value="ESU76370.1"/>
    <property type="molecule type" value="Genomic_DNA"/>
</dbReference>
<dbReference type="InterPro" id="IPR048149">
    <property type="entry name" value="YjaA"/>
</dbReference>
<proteinExistence type="predicted"/>
<gene>
    <name evidence="1" type="ORF">WRSd3_04399</name>
</gene>
<dbReference type="Proteomes" id="UP000017944">
    <property type="component" value="Unassembled WGS sequence"/>
</dbReference>
<sequence>MHINYLHDEGNLMSVLYIQIRRNQITVRDLESKREVSGDAAFSNQRLLIANFFVAEKVLQDLVLQLHPRSTWHSFLPAKRMDIVVSALEMNEGGLSQVEERILHEVVAGATLMKYRQFHIHAQSAVLSDSAVMAMLKQK</sequence>
<name>A0A090N9X8_SHIDY</name>